<feature type="compositionally biased region" description="Polar residues" evidence="1">
    <location>
        <begin position="10"/>
        <end position="20"/>
    </location>
</feature>
<organism evidence="2 3">
    <name type="scientific">Fusarium napiforme</name>
    <dbReference type="NCBI Taxonomy" id="42672"/>
    <lineage>
        <taxon>Eukaryota</taxon>
        <taxon>Fungi</taxon>
        <taxon>Dikarya</taxon>
        <taxon>Ascomycota</taxon>
        <taxon>Pezizomycotina</taxon>
        <taxon>Sordariomycetes</taxon>
        <taxon>Hypocreomycetidae</taxon>
        <taxon>Hypocreales</taxon>
        <taxon>Nectriaceae</taxon>
        <taxon>Fusarium</taxon>
        <taxon>Fusarium fujikuroi species complex</taxon>
    </lineage>
</organism>
<feature type="compositionally biased region" description="Acidic residues" evidence="1">
    <location>
        <begin position="51"/>
        <end position="62"/>
    </location>
</feature>
<reference evidence="2 3" key="1">
    <citation type="submission" date="2020-05" db="EMBL/GenBank/DDBJ databases">
        <title>Identification and distribution of gene clusters putatively required for synthesis of sphingolipid metabolism inhibitors in phylogenetically diverse species of the filamentous fungus Fusarium.</title>
        <authorList>
            <person name="Kim H.-S."/>
            <person name="Busman M."/>
            <person name="Brown D.W."/>
            <person name="Divon H."/>
            <person name="Uhlig S."/>
            <person name="Proctor R.H."/>
        </authorList>
    </citation>
    <scope>NUCLEOTIDE SEQUENCE [LARGE SCALE GENOMIC DNA]</scope>
    <source>
        <strain evidence="2 3">NRRL 25196</strain>
    </source>
</reference>
<feature type="compositionally biased region" description="Polar residues" evidence="1">
    <location>
        <begin position="28"/>
        <end position="38"/>
    </location>
</feature>
<accession>A0A8H5MR19</accession>
<evidence type="ECO:0000313" key="3">
    <source>
        <dbReference type="Proteomes" id="UP000574317"/>
    </source>
</evidence>
<dbReference type="Proteomes" id="UP000574317">
    <property type="component" value="Unassembled WGS sequence"/>
</dbReference>
<keyword evidence="3" id="KW-1185">Reference proteome</keyword>
<comment type="caution">
    <text evidence="2">The sequence shown here is derived from an EMBL/GenBank/DDBJ whole genome shotgun (WGS) entry which is preliminary data.</text>
</comment>
<feature type="region of interest" description="Disordered" evidence="1">
    <location>
        <begin position="1"/>
        <end position="62"/>
    </location>
</feature>
<gene>
    <name evidence="2" type="ORF">FNAPI_11415</name>
</gene>
<evidence type="ECO:0000256" key="1">
    <source>
        <dbReference type="SAM" id="MobiDB-lite"/>
    </source>
</evidence>
<dbReference type="EMBL" id="JAAOAO010000536">
    <property type="protein sequence ID" value="KAF5537457.1"/>
    <property type="molecule type" value="Genomic_DNA"/>
</dbReference>
<protein>
    <submittedName>
        <fullName evidence="2">Global transactivator</fullName>
    </submittedName>
</protein>
<dbReference type="InterPro" id="IPR027417">
    <property type="entry name" value="P-loop_NTPase"/>
</dbReference>
<proteinExistence type="predicted"/>
<sequence length="228" mass="24691">MESGEGVVQSRGNSVITSQPIDHRENSTQDPAHSSNNHVDGPANGDAPANGDEEDIEGEEDECYGEESIVEYFTTLKDMIIAKHEAPRPGRIPGLKYGNTLFDHQKHAVGAALRSLAGPLKGMILGDILARSPIELAMTTLSWEPGDGPSLIVAPLSCCSQFQDAIEDYSAELAFLFLKRPKLVLLSGCLKSEPWKPIGKCMILDEAHIIKNRNTRIFAAIVGNSKVV</sequence>
<name>A0A8H5MR19_9HYPO</name>
<evidence type="ECO:0000313" key="2">
    <source>
        <dbReference type="EMBL" id="KAF5537457.1"/>
    </source>
</evidence>
<dbReference type="SUPFAM" id="SSF52540">
    <property type="entry name" value="P-loop containing nucleoside triphosphate hydrolases"/>
    <property type="match status" value="1"/>
</dbReference>
<dbReference type="AlphaFoldDB" id="A0A8H5MR19"/>